<evidence type="ECO:0000313" key="4">
    <source>
        <dbReference type="Proteomes" id="UP001596109"/>
    </source>
</evidence>
<evidence type="ECO:0000313" key="3">
    <source>
        <dbReference type="EMBL" id="MFC5588653.1"/>
    </source>
</evidence>
<dbReference type="InterPro" id="IPR021176">
    <property type="entry name" value="Competence-induced_CoiA"/>
</dbReference>
<reference evidence="4" key="1">
    <citation type="journal article" date="2019" name="Int. J. Syst. Evol. Microbiol.">
        <title>The Global Catalogue of Microorganisms (GCM) 10K type strain sequencing project: providing services to taxonomists for standard genome sequencing and annotation.</title>
        <authorList>
            <consortium name="The Broad Institute Genomics Platform"/>
            <consortium name="The Broad Institute Genome Sequencing Center for Infectious Disease"/>
            <person name="Wu L."/>
            <person name="Ma J."/>
        </authorList>
    </citation>
    <scope>NUCLEOTIDE SEQUENCE [LARGE SCALE GENOMIC DNA]</scope>
    <source>
        <strain evidence="4">CGMCC 4.1434</strain>
    </source>
</reference>
<proteinExistence type="predicted"/>
<sequence length="381" mass="44402">MLAAKTKEGKLIVLTKTYRKEQLKKWRQSQSFYCPQCEKPVHLKIGEIVAPHFAHKKNEACPSFFSEGESKDHLQGKQQLYLFFQQHADHVELEPYFKMLAQRPDLLVINRNKRIPIEFQCSTIPVADMEARSSGYRSIGMDPVWILRTPEKFVGIPQGIGIFHLSHFDEHFLTRHSPEGRVLLTYNPQTERFHYYSSLFHVVGNRHIGIHRTLSSSMQIFPFARPKTPTAEDLQKYTTIYLSLRNQFLQSRILLNRKGIRNSFLRICYELRLLPTELPLWIGVPVRGSDAFREHDCEWQLALLYYMRRQGISLNNLSQAHVRKYLARIGQLSERKEHACLAYRDFLLTAGIVPFHNPNSIDEQSIYAFIAARFLAKGSEN</sequence>
<evidence type="ECO:0000259" key="2">
    <source>
        <dbReference type="Pfam" id="PF25164"/>
    </source>
</evidence>
<dbReference type="Pfam" id="PF06054">
    <property type="entry name" value="CoiA_nuc"/>
    <property type="match status" value="1"/>
</dbReference>
<feature type="domain" description="Competence protein CoiA-like N-terminal" evidence="2">
    <location>
        <begin position="17"/>
        <end position="63"/>
    </location>
</feature>
<dbReference type="Pfam" id="PF25164">
    <property type="entry name" value="CoiA_N"/>
    <property type="match status" value="1"/>
</dbReference>
<protein>
    <submittedName>
        <fullName evidence="3">Competence protein CoiA</fullName>
    </submittedName>
</protein>
<dbReference type="PIRSF" id="PIRSF007487">
    <property type="entry name" value="Competence-induced_CoiA_bac"/>
    <property type="match status" value="1"/>
</dbReference>
<comment type="caution">
    <text evidence="3">The sequence shown here is derived from an EMBL/GenBank/DDBJ whole genome shotgun (WGS) entry which is preliminary data.</text>
</comment>
<gene>
    <name evidence="3" type="ORF">ACFPRA_07135</name>
</gene>
<keyword evidence="4" id="KW-1185">Reference proteome</keyword>
<dbReference type="Proteomes" id="UP001596109">
    <property type="component" value="Unassembled WGS sequence"/>
</dbReference>
<dbReference type="EMBL" id="JBHSNO010000005">
    <property type="protein sequence ID" value="MFC5588653.1"/>
    <property type="molecule type" value="Genomic_DNA"/>
</dbReference>
<dbReference type="InterPro" id="IPR010330">
    <property type="entry name" value="CoiA_nuc"/>
</dbReference>
<organism evidence="3 4">
    <name type="scientific">Sporosarcina soli</name>
    <dbReference type="NCBI Taxonomy" id="334736"/>
    <lineage>
        <taxon>Bacteria</taxon>
        <taxon>Bacillati</taxon>
        <taxon>Bacillota</taxon>
        <taxon>Bacilli</taxon>
        <taxon>Bacillales</taxon>
        <taxon>Caryophanaceae</taxon>
        <taxon>Sporosarcina</taxon>
    </lineage>
</organism>
<evidence type="ECO:0000259" key="1">
    <source>
        <dbReference type="Pfam" id="PF06054"/>
    </source>
</evidence>
<name>A0ABW0TIS2_9BACL</name>
<dbReference type="RefSeq" id="WP_381434788.1">
    <property type="nucleotide sequence ID" value="NZ_JBHSNO010000005.1"/>
</dbReference>
<feature type="domain" description="Competence protein CoiA nuclease-like" evidence="1">
    <location>
        <begin position="69"/>
        <end position="213"/>
    </location>
</feature>
<accession>A0ABW0TIS2</accession>
<dbReference type="InterPro" id="IPR057253">
    <property type="entry name" value="CoiA-like_N"/>
</dbReference>